<protein>
    <submittedName>
        <fullName evidence="1">Uncharacterized protein</fullName>
    </submittedName>
</protein>
<dbReference type="EMBL" id="FOJY01000002">
    <property type="protein sequence ID" value="SFA77304.1"/>
    <property type="molecule type" value="Genomic_DNA"/>
</dbReference>
<dbReference type="RefSeq" id="WP_092870077.1">
    <property type="nucleotide sequence ID" value="NZ_FOJY01000002.1"/>
</dbReference>
<evidence type="ECO:0000313" key="2">
    <source>
        <dbReference type="Proteomes" id="UP000198838"/>
    </source>
</evidence>
<dbReference type="OrthoDB" id="9796509at2"/>
<organism evidence="1 2">
    <name type="scientific">Acetitomaculum ruminis DSM 5522</name>
    <dbReference type="NCBI Taxonomy" id="1120918"/>
    <lineage>
        <taxon>Bacteria</taxon>
        <taxon>Bacillati</taxon>
        <taxon>Bacillota</taxon>
        <taxon>Clostridia</taxon>
        <taxon>Lachnospirales</taxon>
        <taxon>Lachnospiraceae</taxon>
        <taxon>Acetitomaculum</taxon>
    </lineage>
</organism>
<dbReference type="Proteomes" id="UP000198838">
    <property type="component" value="Unassembled WGS sequence"/>
</dbReference>
<dbReference type="STRING" id="1120918.SAMN05216249_10281"/>
<reference evidence="1 2" key="1">
    <citation type="submission" date="2016-10" db="EMBL/GenBank/DDBJ databases">
        <authorList>
            <person name="de Groot N.N."/>
        </authorList>
    </citation>
    <scope>NUCLEOTIDE SEQUENCE [LARGE SCALE GENOMIC DNA]</scope>
    <source>
        <strain evidence="1 2">DSM 5522</strain>
    </source>
</reference>
<keyword evidence="2" id="KW-1185">Reference proteome</keyword>
<dbReference type="AlphaFoldDB" id="A0A1I0VLK9"/>
<proteinExistence type="predicted"/>
<dbReference type="InterPro" id="IPR009711">
    <property type="entry name" value="UPF0473"/>
</dbReference>
<dbReference type="Pfam" id="PF06949">
    <property type="entry name" value="DUF1292"/>
    <property type="match status" value="1"/>
</dbReference>
<gene>
    <name evidence="1" type="ORF">SAMN05216249_10281</name>
</gene>
<name>A0A1I0VLK9_9FIRM</name>
<accession>A0A1I0VLK9</accession>
<sequence length="106" mass="11929">MSDNFNDFSNGATDLDGGITVSLTLDDDQELECKVLTIFTVEESDYIALLPINENGEQIGEDVYLYGYDEDENGTPVILNIESEEEYNKATDEFVRIMEEAENAEE</sequence>
<evidence type="ECO:0000313" key="1">
    <source>
        <dbReference type="EMBL" id="SFA77304.1"/>
    </source>
</evidence>